<keyword evidence="2" id="KW-0067">ATP-binding</keyword>
<dbReference type="AlphaFoldDB" id="A0A8J6PCQ7"/>
<dbReference type="RefSeq" id="WP_187536113.1">
    <property type="nucleotide sequence ID" value="NZ_JACRTL010000001.1"/>
</dbReference>
<dbReference type="EMBL" id="JACRTL010000001">
    <property type="protein sequence ID" value="MBC8609587.1"/>
    <property type="molecule type" value="Genomic_DNA"/>
</dbReference>
<evidence type="ECO:0000313" key="4">
    <source>
        <dbReference type="Proteomes" id="UP000632659"/>
    </source>
</evidence>
<proteinExistence type="inferred from homology"/>
<comment type="catalytic activity">
    <reaction evidence="2">
        <text>cytidine(34) in elongator tRNA(Met) + acetate + ATP = N(4)-acetylcytidine(34) in elongator tRNA(Met) + AMP + diphosphate</text>
        <dbReference type="Rhea" id="RHEA:58144"/>
        <dbReference type="Rhea" id="RHEA-COMP:10693"/>
        <dbReference type="Rhea" id="RHEA-COMP:10694"/>
        <dbReference type="ChEBI" id="CHEBI:30089"/>
        <dbReference type="ChEBI" id="CHEBI:30616"/>
        <dbReference type="ChEBI" id="CHEBI:33019"/>
        <dbReference type="ChEBI" id="CHEBI:74900"/>
        <dbReference type="ChEBI" id="CHEBI:82748"/>
        <dbReference type="ChEBI" id="CHEBI:456215"/>
    </reaction>
</comment>
<dbReference type="SUPFAM" id="SSF52374">
    <property type="entry name" value="Nucleotidylyl transferase"/>
    <property type="match status" value="1"/>
</dbReference>
<keyword evidence="2" id="KW-0547">Nucleotide-binding</keyword>
<sequence length="395" mass="43903">MKAVGIIAEYNPFHNGHAYQLREARHMGATHLAVVMSGNFTQRGEPAICDKWTRARMALECGADLVIEIPVPFACAPARDFAAAGVFLLSQLPIDTLCFGCECQSLSHLCAAARAVEQAERHPMMKRLLDDGVSYIHAREQAVWEIAGETAAEIIRQPNNALGIEYLRAIGRLCPQMEAWAIPRSGAGHHDERPNGAFASASYLRSQLQQGNLPQLSEWMPKQAFEILSQAVAQGRAVTSLESFSRLLLASLRTAAPEQLRQFRDVKEGVEFRILRASKEAASLDDLLKRTATKRYSRARMRRCLLACLLKIPQAELASPPQYLRILACNPKGRELLQRACKRDTVPVTPKFAQLSHMGFSQAKLEAQATDLYALMTEKAAPGNWEFTQNPWILL</sequence>
<dbReference type="GO" id="GO:0006400">
    <property type="term" value="P:tRNA modification"/>
    <property type="evidence" value="ECO:0007669"/>
    <property type="project" value="UniProtKB-UniRule"/>
</dbReference>
<name>A0A8J6PCQ7_9FIRM</name>
<keyword evidence="2" id="KW-0963">Cytoplasm</keyword>
<dbReference type="InterPro" id="IPR008513">
    <property type="entry name" value="tRNA(Met)_cyd_acetate_ligase"/>
</dbReference>
<dbReference type="HAMAP" id="MF_01539">
    <property type="entry name" value="TmcAL"/>
    <property type="match status" value="1"/>
</dbReference>
<dbReference type="PANTHER" id="PTHR37825:SF1">
    <property type="entry name" value="TRNA(MET) CYTIDINE ACETATE LIGASE"/>
    <property type="match status" value="1"/>
</dbReference>
<protein>
    <recommendedName>
        <fullName evidence="2">tRNA(Met) cytidine acetate ligase</fullName>
        <ecNumber evidence="2">6.3.4.-</ecNumber>
    </recommendedName>
</protein>
<comment type="similarity">
    <text evidence="2">Belongs to the TmcAL family.</text>
</comment>
<keyword evidence="2" id="KW-0694">RNA-binding</keyword>
<organism evidence="3 4">
    <name type="scientific">Massiliimalia timonensis</name>
    <dbReference type="NCBI Taxonomy" id="1987501"/>
    <lineage>
        <taxon>Bacteria</taxon>
        <taxon>Bacillati</taxon>
        <taxon>Bacillota</taxon>
        <taxon>Clostridia</taxon>
        <taxon>Eubacteriales</taxon>
        <taxon>Oscillospiraceae</taxon>
        <taxon>Massiliimalia</taxon>
    </lineage>
</organism>
<dbReference type="GO" id="GO:0005737">
    <property type="term" value="C:cytoplasm"/>
    <property type="evidence" value="ECO:0007669"/>
    <property type="project" value="UniProtKB-SubCell"/>
</dbReference>
<keyword evidence="2" id="KW-0820">tRNA-binding</keyword>
<dbReference type="InterPro" id="IPR014729">
    <property type="entry name" value="Rossmann-like_a/b/a_fold"/>
</dbReference>
<feature type="binding site" evidence="2">
    <location>
        <begin position="7"/>
        <end position="20"/>
    </location>
    <ligand>
        <name>ATP</name>
        <dbReference type="ChEBI" id="CHEBI:30616"/>
    </ligand>
</feature>
<dbReference type="GO" id="GO:0016879">
    <property type="term" value="F:ligase activity, forming carbon-nitrogen bonds"/>
    <property type="evidence" value="ECO:0007669"/>
    <property type="project" value="UniProtKB-UniRule"/>
</dbReference>
<dbReference type="GO" id="GO:0005524">
    <property type="term" value="F:ATP binding"/>
    <property type="evidence" value="ECO:0007669"/>
    <property type="project" value="UniProtKB-KW"/>
</dbReference>
<dbReference type="Gene3D" id="3.40.50.620">
    <property type="entry name" value="HUPs"/>
    <property type="match status" value="1"/>
</dbReference>
<dbReference type="EC" id="6.3.4.-" evidence="2"/>
<comment type="subcellular location">
    <subcellularLocation>
        <location evidence="2">Cytoplasm</location>
    </subcellularLocation>
</comment>
<keyword evidence="2" id="KW-0436">Ligase</keyword>
<evidence type="ECO:0000313" key="3">
    <source>
        <dbReference type="EMBL" id="MBC8609587.1"/>
    </source>
</evidence>
<dbReference type="Pfam" id="PF05636">
    <property type="entry name" value="HIGH_NTase1"/>
    <property type="match status" value="1"/>
</dbReference>
<comment type="caution">
    <text evidence="3">The sequence shown here is derived from an EMBL/GenBank/DDBJ whole genome shotgun (WGS) entry which is preliminary data.</text>
</comment>
<comment type="function">
    <text evidence="2">Catalyzes the formation of N(4)-acetylcytidine (ac(4)C) at the wobble position of elongator tRNA(Met), using acetate and ATP as substrates. First activates an acetate ion to form acetyladenylate (Ac-AMP) and then transfers the acetyl group to tRNA to form ac(4)C34.</text>
</comment>
<feature type="binding site" evidence="2">
    <location>
        <position position="159"/>
    </location>
    <ligand>
        <name>ATP</name>
        <dbReference type="ChEBI" id="CHEBI:30616"/>
    </ligand>
</feature>
<feature type="binding site" evidence="2">
    <location>
        <position position="100"/>
    </location>
    <ligand>
        <name>ATP</name>
        <dbReference type="ChEBI" id="CHEBI:30616"/>
    </ligand>
</feature>
<keyword evidence="4" id="KW-1185">Reference proteome</keyword>
<accession>A0A8J6PCQ7</accession>
<evidence type="ECO:0000256" key="2">
    <source>
        <dbReference type="HAMAP-Rule" id="MF_01539"/>
    </source>
</evidence>
<comment type="caution">
    <text evidence="2">Lacks conserved residue(s) required for the propagation of feature annotation.</text>
</comment>
<dbReference type="GO" id="GO:0000049">
    <property type="term" value="F:tRNA binding"/>
    <property type="evidence" value="ECO:0007669"/>
    <property type="project" value="UniProtKB-KW"/>
</dbReference>
<dbReference type="PANTHER" id="PTHR37825">
    <property type="entry name" value="TRNA(MET) CYTIDINE ACETATE LIGASE"/>
    <property type="match status" value="1"/>
</dbReference>
<reference evidence="3" key="1">
    <citation type="submission" date="2020-08" db="EMBL/GenBank/DDBJ databases">
        <title>Genome public.</title>
        <authorList>
            <person name="Liu C."/>
            <person name="Sun Q."/>
        </authorList>
    </citation>
    <scope>NUCLEOTIDE SEQUENCE</scope>
    <source>
        <strain evidence="3">NSJ-15</strain>
    </source>
</reference>
<dbReference type="Proteomes" id="UP000632659">
    <property type="component" value="Unassembled WGS sequence"/>
</dbReference>
<evidence type="ECO:0000256" key="1">
    <source>
        <dbReference type="ARBA" id="ARBA00022694"/>
    </source>
</evidence>
<feature type="binding site" evidence="2">
    <location>
        <position position="184"/>
    </location>
    <ligand>
        <name>ATP</name>
        <dbReference type="ChEBI" id="CHEBI:30616"/>
    </ligand>
</feature>
<keyword evidence="1 2" id="KW-0819">tRNA processing</keyword>
<gene>
    <name evidence="2" type="primary">tmcAL</name>
    <name evidence="3" type="ORF">H8702_00440</name>
</gene>